<dbReference type="RefSeq" id="WP_085502284.1">
    <property type="nucleotide sequence ID" value="NZ_BSFH01000098.1"/>
</dbReference>
<dbReference type="Proteomes" id="UP001143349">
    <property type="component" value="Unassembled WGS sequence"/>
</dbReference>
<dbReference type="EMBL" id="BSFH01000098">
    <property type="protein sequence ID" value="GLK66070.1"/>
    <property type="molecule type" value="Genomic_DNA"/>
</dbReference>
<evidence type="ECO:0000313" key="2">
    <source>
        <dbReference type="Proteomes" id="UP001143349"/>
    </source>
</evidence>
<keyword evidence="2" id="KW-1185">Reference proteome</keyword>
<evidence type="ECO:0000313" key="1">
    <source>
        <dbReference type="EMBL" id="GLK66070.1"/>
    </source>
</evidence>
<comment type="caution">
    <text evidence="1">The sequence shown here is derived from an EMBL/GenBank/DDBJ whole genome shotgun (WGS) entry which is preliminary data.</text>
</comment>
<organism evidence="1 2">
    <name type="scientific">Paracoccus kondratievae</name>
    <dbReference type="NCBI Taxonomy" id="135740"/>
    <lineage>
        <taxon>Bacteria</taxon>
        <taxon>Pseudomonadati</taxon>
        <taxon>Pseudomonadota</taxon>
        <taxon>Alphaproteobacteria</taxon>
        <taxon>Rhodobacterales</taxon>
        <taxon>Paracoccaceae</taxon>
        <taxon>Paracoccus</taxon>
    </lineage>
</organism>
<proteinExistence type="predicted"/>
<accession>A0AAD3P1T7</accession>
<gene>
    <name evidence="1" type="ORF">GCM10017635_35470</name>
</gene>
<reference evidence="1" key="1">
    <citation type="journal article" date="2014" name="Int. J. Syst. Evol. Microbiol.">
        <title>Complete genome sequence of Corynebacterium casei LMG S-19264T (=DSM 44701T), isolated from a smear-ripened cheese.</title>
        <authorList>
            <consortium name="US DOE Joint Genome Institute (JGI-PGF)"/>
            <person name="Walter F."/>
            <person name="Albersmeier A."/>
            <person name="Kalinowski J."/>
            <person name="Ruckert C."/>
        </authorList>
    </citation>
    <scope>NUCLEOTIDE SEQUENCE</scope>
    <source>
        <strain evidence="1">VKM B-2222</strain>
    </source>
</reference>
<name>A0AAD3P1T7_9RHOB</name>
<dbReference type="AlphaFoldDB" id="A0AAD3P1T7"/>
<sequence>MQAGCGNDLVIGNSADNDVYVPDVKDKIVETRDGGINPVRSYACMRLGWWLENLVLGSDKAQNGSGNSLANRITGMLAPIVSAVVEVMTRLSAWPETTLLSVVRTVALCWAVAGPTAFAGGRDKVPGFHNNIDGQQIGGTLWGGAEMSAAAALQEIGRVVDGNTVQDFGKGDTIMLNGVGDLGALEDDPIIF</sequence>
<reference evidence="1" key="2">
    <citation type="submission" date="2023-01" db="EMBL/GenBank/DDBJ databases">
        <authorList>
            <person name="Sun Q."/>
            <person name="Evtushenko L."/>
        </authorList>
    </citation>
    <scope>NUCLEOTIDE SEQUENCE</scope>
    <source>
        <strain evidence="1">VKM B-2222</strain>
    </source>
</reference>
<protein>
    <submittedName>
        <fullName evidence="1">Uncharacterized protein</fullName>
    </submittedName>
</protein>